<comment type="cofactor">
    <cofactor evidence="1 6">
        <name>(R)-lipoate</name>
        <dbReference type="ChEBI" id="CHEBI:83088"/>
    </cofactor>
</comment>
<proteinExistence type="inferred from homology"/>
<evidence type="ECO:0000313" key="11">
    <source>
        <dbReference type="Proteomes" id="UP000028341"/>
    </source>
</evidence>
<dbReference type="AlphaFoldDB" id="A0A081XZY8"/>
<dbReference type="Pfam" id="PF02817">
    <property type="entry name" value="E3_binding"/>
    <property type="match status" value="2"/>
</dbReference>
<evidence type="ECO:0000256" key="1">
    <source>
        <dbReference type="ARBA" id="ARBA00001938"/>
    </source>
</evidence>
<dbReference type="SUPFAM" id="SSF52777">
    <property type="entry name" value="CoA-dependent acyltransferases"/>
    <property type="match status" value="1"/>
</dbReference>
<accession>A0A081XZY8</accession>
<gene>
    <name evidence="10" type="ORF">BU52_03405</name>
</gene>
<dbReference type="GO" id="GO:0016407">
    <property type="term" value="F:acetyltransferase activity"/>
    <property type="evidence" value="ECO:0007669"/>
    <property type="project" value="TreeGrafter"/>
</dbReference>
<dbReference type="InterPro" id="IPR050743">
    <property type="entry name" value="2-oxoacid_DH_E2_comp"/>
</dbReference>
<protein>
    <recommendedName>
        <fullName evidence="6">Dihydrolipoamide acetyltransferase component of pyruvate dehydrogenase complex</fullName>
        <ecNumber evidence="6">2.3.1.-</ecNumber>
    </recommendedName>
</protein>
<dbReference type="InterPro" id="IPR001078">
    <property type="entry name" value="2-oxoacid_DH_actylTfrase"/>
</dbReference>
<dbReference type="InterPro" id="IPR023213">
    <property type="entry name" value="CAT-like_dom_sf"/>
</dbReference>
<dbReference type="CDD" id="cd06849">
    <property type="entry name" value="lipoyl_domain"/>
    <property type="match status" value="1"/>
</dbReference>
<dbReference type="InterPro" id="IPR000089">
    <property type="entry name" value="Biotin_lipoyl"/>
</dbReference>
<evidence type="ECO:0000259" key="8">
    <source>
        <dbReference type="PROSITE" id="PS50968"/>
    </source>
</evidence>
<dbReference type="Pfam" id="PF00364">
    <property type="entry name" value="Biotin_lipoyl"/>
    <property type="match status" value="1"/>
</dbReference>
<dbReference type="EC" id="2.3.1.-" evidence="6"/>
<feature type="domain" description="Lipoyl-binding" evidence="8">
    <location>
        <begin position="1"/>
        <end position="76"/>
    </location>
</feature>
<dbReference type="PROSITE" id="PS51826">
    <property type="entry name" value="PSBD"/>
    <property type="match status" value="2"/>
</dbReference>
<feature type="compositionally biased region" description="Low complexity" evidence="7">
    <location>
        <begin position="130"/>
        <end position="141"/>
    </location>
</feature>
<feature type="domain" description="Peripheral subunit-binding (PSBD)" evidence="9">
    <location>
        <begin position="190"/>
        <end position="227"/>
    </location>
</feature>
<feature type="compositionally biased region" description="Basic and acidic residues" evidence="7">
    <location>
        <begin position="79"/>
        <end position="96"/>
    </location>
</feature>
<dbReference type="InterPro" id="IPR011053">
    <property type="entry name" value="Single_hybrid_motif"/>
</dbReference>
<comment type="caution">
    <text evidence="10">The sequence shown here is derived from an EMBL/GenBank/DDBJ whole genome shotgun (WGS) entry which is preliminary data.</text>
</comment>
<sequence>MAEFTMPSLGADMDEGTLVEWLVAPGDPVRRGDPVAVVETAKSTIEVECFESGAMGRRLVEPGTTVPVGTPLALIEPAAEPREEPGEAGRPREEPRVPSASRRAAPAPAAGAGAGPAPAPAAGPAPPRAPAASGAPEHGAAEAGPLVRHLAERSGVDLGSVHGTGPAGRVTRADIERASAGAAPRSPRVRATPLARRLAAELGVGLSEVTGSGRDAAVRARDVSGAAARRSAAHPPQRPATAAARASRPPGEEAPGMRQAIARLMTRANRDIPHYYLSTTVDMTAATDWLHDHNRRAPLPERLLPAALLLRAAAVAAREVPELNGFWADDRFTPGEGVHLGVAVSLRGGGLVAPVLHRADTLDPHALMAALKDLVTRARTGRLRGSEVSGATITVTNLGDQGVETVFGVIHPPQVALVGFGRVVDRPWAVGGLLGVRPVVTVTLSADHRATDGAVGARYLSAVDRLLQKPEKL</sequence>
<feature type="region of interest" description="Disordered" evidence="7">
    <location>
        <begin position="157"/>
        <end position="189"/>
    </location>
</feature>
<dbReference type="GO" id="GO:0031405">
    <property type="term" value="F:lipoic acid binding"/>
    <property type="evidence" value="ECO:0007669"/>
    <property type="project" value="TreeGrafter"/>
</dbReference>
<dbReference type="InterPro" id="IPR004167">
    <property type="entry name" value="PSBD"/>
</dbReference>
<dbReference type="STRING" id="55952.BU52_03405"/>
<evidence type="ECO:0000256" key="4">
    <source>
        <dbReference type="ARBA" id="ARBA00022823"/>
    </source>
</evidence>
<dbReference type="PANTHER" id="PTHR43178:SF5">
    <property type="entry name" value="LIPOAMIDE ACYLTRANSFERASE COMPONENT OF BRANCHED-CHAIN ALPHA-KETO ACID DEHYDROGENASE COMPLEX, MITOCHONDRIAL"/>
    <property type="match status" value="1"/>
</dbReference>
<keyword evidence="3 6" id="KW-0808">Transferase</keyword>
<evidence type="ECO:0000256" key="2">
    <source>
        <dbReference type="ARBA" id="ARBA00007317"/>
    </source>
</evidence>
<feature type="compositionally biased region" description="Low complexity" evidence="7">
    <location>
        <begin position="233"/>
        <end position="249"/>
    </location>
</feature>
<feature type="region of interest" description="Disordered" evidence="7">
    <location>
        <begin position="68"/>
        <end position="141"/>
    </location>
</feature>
<evidence type="ECO:0000256" key="6">
    <source>
        <dbReference type="RuleBase" id="RU003423"/>
    </source>
</evidence>
<dbReference type="Pfam" id="PF00198">
    <property type="entry name" value="2-oxoacid_dh"/>
    <property type="match status" value="1"/>
</dbReference>
<evidence type="ECO:0000256" key="7">
    <source>
        <dbReference type="SAM" id="MobiDB-lite"/>
    </source>
</evidence>
<reference evidence="10 11" key="1">
    <citation type="submission" date="2014-02" db="EMBL/GenBank/DDBJ databases">
        <title>The genome announcement of Streptomyces toyocaensis NRRL15009.</title>
        <authorList>
            <person name="Hong H.-J."/>
            <person name="Kwun M.J."/>
        </authorList>
    </citation>
    <scope>NUCLEOTIDE SEQUENCE [LARGE SCALE GENOMIC DNA]</scope>
    <source>
        <strain evidence="10 11">NRRL 15009</strain>
    </source>
</reference>
<feature type="compositionally biased region" description="Pro residues" evidence="7">
    <location>
        <begin position="117"/>
        <end position="129"/>
    </location>
</feature>
<comment type="similarity">
    <text evidence="2 6">Belongs to the 2-oxoacid dehydrogenase family.</text>
</comment>
<dbReference type="GO" id="GO:0005737">
    <property type="term" value="C:cytoplasm"/>
    <property type="evidence" value="ECO:0007669"/>
    <property type="project" value="TreeGrafter"/>
</dbReference>
<evidence type="ECO:0000259" key="9">
    <source>
        <dbReference type="PROSITE" id="PS51826"/>
    </source>
</evidence>
<dbReference type="PANTHER" id="PTHR43178">
    <property type="entry name" value="DIHYDROLIPOAMIDE ACETYLTRANSFERASE COMPONENT OF PYRUVATE DEHYDROGENASE COMPLEX"/>
    <property type="match status" value="1"/>
</dbReference>
<evidence type="ECO:0000313" key="10">
    <source>
        <dbReference type="EMBL" id="KES09111.1"/>
    </source>
</evidence>
<dbReference type="OrthoDB" id="9805770at2"/>
<dbReference type="Gene3D" id="4.10.320.10">
    <property type="entry name" value="E3-binding domain"/>
    <property type="match status" value="2"/>
</dbReference>
<organism evidence="10 11">
    <name type="scientific">Streptomyces toyocaensis</name>
    <dbReference type="NCBI Taxonomy" id="55952"/>
    <lineage>
        <taxon>Bacteria</taxon>
        <taxon>Bacillati</taxon>
        <taxon>Actinomycetota</taxon>
        <taxon>Actinomycetes</taxon>
        <taxon>Kitasatosporales</taxon>
        <taxon>Streptomycetaceae</taxon>
        <taxon>Streptomyces</taxon>
    </lineage>
</organism>
<dbReference type="PROSITE" id="PS50968">
    <property type="entry name" value="BIOTINYL_LIPOYL"/>
    <property type="match status" value="1"/>
</dbReference>
<feature type="region of interest" description="Disordered" evidence="7">
    <location>
        <begin position="220"/>
        <end position="255"/>
    </location>
</feature>
<dbReference type="eggNOG" id="COG0508">
    <property type="taxonomic scope" value="Bacteria"/>
</dbReference>
<dbReference type="SUPFAM" id="SSF47005">
    <property type="entry name" value="Peripheral subunit-binding domain of 2-oxo acid dehydrogenase complex"/>
    <property type="match status" value="2"/>
</dbReference>
<evidence type="ECO:0000256" key="5">
    <source>
        <dbReference type="ARBA" id="ARBA00023315"/>
    </source>
</evidence>
<evidence type="ECO:0000256" key="3">
    <source>
        <dbReference type="ARBA" id="ARBA00022679"/>
    </source>
</evidence>
<dbReference type="InterPro" id="IPR003016">
    <property type="entry name" value="2-oxoA_DH_lipoyl-BS"/>
</dbReference>
<feature type="compositionally biased region" description="Low complexity" evidence="7">
    <location>
        <begin position="178"/>
        <end position="189"/>
    </location>
</feature>
<dbReference type="Proteomes" id="UP000028341">
    <property type="component" value="Unassembled WGS sequence"/>
</dbReference>
<feature type="compositionally biased region" description="Low complexity" evidence="7">
    <location>
        <begin position="98"/>
        <end position="111"/>
    </location>
</feature>
<dbReference type="EMBL" id="JFCB01000001">
    <property type="protein sequence ID" value="KES09111.1"/>
    <property type="molecule type" value="Genomic_DNA"/>
</dbReference>
<dbReference type="Gene3D" id="3.30.559.10">
    <property type="entry name" value="Chloramphenicol acetyltransferase-like domain"/>
    <property type="match status" value="1"/>
</dbReference>
<dbReference type="InterPro" id="IPR036625">
    <property type="entry name" value="E3-bd_dom_sf"/>
</dbReference>
<keyword evidence="11" id="KW-1185">Reference proteome</keyword>
<dbReference type="RefSeq" id="WP_037927451.1">
    <property type="nucleotide sequence ID" value="NZ_JBFADL010000047.1"/>
</dbReference>
<name>A0A081XZY8_STRTO</name>
<feature type="domain" description="Peripheral subunit-binding (PSBD)" evidence="9">
    <location>
        <begin position="142"/>
        <end position="179"/>
    </location>
</feature>
<dbReference type="PROSITE" id="PS00189">
    <property type="entry name" value="LIPOYL"/>
    <property type="match status" value="1"/>
</dbReference>
<dbReference type="SUPFAM" id="SSF51230">
    <property type="entry name" value="Single hybrid motif"/>
    <property type="match status" value="1"/>
</dbReference>
<keyword evidence="4 6" id="KW-0450">Lipoyl</keyword>
<keyword evidence="5 6" id="KW-0012">Acyltransferase</keyword>
<dbReference type="Gene3D" id="2.40.50.100">
    <property type="match status" value="1"/>
</dbReference>